<dbReference type="Pfam" id="PF01321">
    <property type="entry name" value="Creatinase_N"/>
    <property type="match status" value="1"/>
</dbReference>
<dbReference type="SUPFAM" id="SSF55920">
    <property type="entry name" value="Creatinase/aminopeptidase"/>
    <property type="match status" value="1"/>
</dbReference>
<dbReference type="EMBL" id="JXKQ01000003">
    <property type="protein sequence ID" value="OJG46134.1"/>
    <property type="molecule type" value="Genomic_DNA"/>
</dbReference>
<dbReference type="PANTHER" id="PTHR46112">
    <property type="entry name" value="AMINOPEPTIDASE"/>
    <property type="match status" value="1"/>
</dbReference>
<dbReference type="InterPro" id="IPR036005">
    <property type="entry name" value="Creatinase/aminopeptidase-like"/>
</dbReference>
<feature type="domain" description="Creatinase N-terminal" evidence="2">
    <location>
        <begin position="21"/>
        <end position="88"/>
    </location>
</feature>
<dbReference type="Gene3D" id="3.40.350.10">
    <property type="entry name" value="Creatinase/prolidase N-terminal domain"/>
    <property type="match status" value="1"/>
</dbReference>
<dbReference type="Proteomes" id="UP000182077">
    <property type="component" value="Unassembled WGS sequence"/>
</dbReference>
<dbReference type="InterPro" id="IPR000994">
    <property type="entry name" value="Pept_M24"/>
</dbReference>
<keyword evidence="4" id="KW-1185">Reference proteome</keyword>
<dbReference type="CDD" id="cd01066">
    <property type="entry name" value="APP_MetAP"/>
    <property type="match status" value="1"/>
</dbReference>
<dbReference type="InterPro" id="IPR029149">
    <property type="entry name" value="Creatin/AminoP/Spt16_N"/>
</dbReference>
<evidence type="ECO:0008006" key="5">
    <source>
        <dbReference type="Google" id="ProtNLM"/>
    </source>
</evidence>
<dbReference type="STRING" id="249189.RV04_GL001300"/>
<evidence type="ECO:0000313" key="4">
    <source>
        <dbReference type="Proteomes" id="UP000182077"/>
    </source>
</evidence>
<accession>A0A1L8TPY3</accession>
<name>A0A1L8TPY3_9ENTE</name>
<proteinExistence type="predicted"/>
<evidence type="ECO:0000259" key="2">
    <source>
        <dbReference type="Pfam" id="PF01321"/>
    </source>
</evidence>
<evidence type="ECO:0000313" key="3">
    <source>
        <dbReference type="EMBL" id="OJG46134.1"/>
    </source>
</evidence>
<sequence length="449" mass="50236">MPSIDNDIRPIQLTDETLNNRKTKLLQKMTEEHLDAVIIYADLEHGGNFEYLTGFVPRFEEALLVLHANGKAFLILGNENLNKAPLARIKAEAIHMPQLSLPNQPMDTALSIAQILNQAQIDHAKSIGLIGWKKFTSSTDDNSVLYDLPYFLVEGLMETSPIAQFKNATDLMIGATGVRTTNNENEIAHYEFGAMLAGNGILSAMDQLEIGKSEMEVGSYLNTAGQTPSVVTIMATGERFEKANLYPTTKKIQLGDCISMTVGYKGGLQSRGGYAVRMTEELPEEERAYLDRVAKPYFNAITTWLEKIKIGRTGGEIYELIEEVLPKEKYGWHLNPGHLCADEEWLASPIYPESTEIIQSGMLFQLDIIPSVPGFSGVSCEGGIVLADQNLRLRMQAEYPEMWTRMQARRNYMIETLGIHLSEEILPMSNATAYYRPYFLDKESAFINC</sequence>
<reference evidence="3 4" key="1">
    <citation type="submission" date="2014-12" db="EMBL/GenBank/DDBJ databases">
        <title>Draft genome sequences of 29 type strains of Enterococci.</title>
        <authorList>
            <person name="Zhong Z."/>
            <person name="Sun Z."/>
            <person name="Liu W."/>
            <person name="Zhang W."/>
            <person name="Zhang H."/>
        </authorList>
    </citation>
    <scope>NUCLEOTIDE SEQUENCE [LARGE SCALE GENOMIC DNA]</scope>
    <source>
        <strain evidence="3 4">DSM 17122</strain>
    </source>
</reference>
<dbReference type="Gene3D" id="3.90.230.10">
    <property type="entry name" value="Creatinase/methionine aminopeptidase superfamily"/>
    <property type="match status" value="1"/>
</dbReference>
<dbReference type="PANTHER" id="PTHR46112:SF2">
    <property type="entry name" value="XAA-PRO AMINOPEPTIDASE P-RELATED"/>
    <property type="match status" value="1"/>
</dbReference>
<gene>
    <name evidence="3" type="ORF">RV04_GL001300</name>
</gene>
<evidence type="ECO:0000259" key="1">
    <source>
        <dbReference type="Pfam" id="PF00557"/>
    </source>
</evidence>
<protein>
    <recommendedName>
        <fullName evidence="5">Xaa-Pro aminopeptidase</fullName>
    </recommendedName>
</protein>
<feature type="domain" description="Peptidase M24" evidence="1">
    <location>
        <begin position="197"/>
        <end position="381"/>
    </location>
</feature>
<dbReference type="Pfam" id="PF00557">
    <property type="entry name" value="Peptidase_M24"/>
    <property type="match status" value="1"/>
</dbReference>
<dbReference type="SUPFAM" id="SSF53092">
    <property type="entry name" value="Creatinase/prolidase N-terminal domain"/>
    <property type="match status" value="1"/>
</dbReference>
<dbReference type="AlphaFoldDB" id="A0A1L8TPY3"/>
<dbReference type="InterPro" id="IPR050659">
    <property type="entry name" value="Peptidase_M24B"/>
</dbReference>
<comment type="caution">
    <text evidence="3">The sequence shown here is derived from an EMBL/GenBank/DDBJ whole genome shotgun (WGS) entry which is preliminary data.</text>
</comment>
<dbReference type="InterPro" id="IPR000587">
    <property type="entry name" value="Creatinase_N"/>
</dbReference>
<organism evidence="3 4">
    <name type="scientific">Enterococcus hermanniensis</name>
    <dbReference type="NCBI Taxonomy" id="249189"/>
    <lineage>
        <taxon>Bacteria</taxon>
        <taxon>Bacillati</taxon>
        <taxon>Bacillota</taxon>
        <taxon>Bacilli</taxon>
        <taxon>Lactobacillales</taxon>
        <taxon>Enterococcaceae</taxon>
        <taxon>Enterococcus</taxon>
    </lineage>
</organism>